<dbReference type="Proteomes" id="UP000324629">
    <property type="component" value="Unassembled WGS sequence"/>
</dbReference>
<feature type="domain" description="CFAP74 second Ig-like" evidence="2">
    <location>
        <begin position="268"/>
        <end position="381"/>
    </location>
</feature>
<comment type="caution">
    <text evidence="4">The sequence shown here is derived from an EMBL/GenBank/DDBJ whole genome shotgun (WGS) entry which is preliminary data.</text>
</comment>
<evidence type="ECO:0000256" key="1">
    <source>
        <dbReference type="SAM" id="MobiDB-lite"/>
    </source>
</evidence>
<accession>A0A5J4NY16</accession>
<sequence length="455" mass="51757">DSIAARKARQLSELSAVREEENDLRMRAASSSLDVDKEVALNRRMAQIDARHRDSTLSYAHKLALPKKVDRPDDSQVEKVEETFEDDEQKDDVDAGLLTTMSKGKQTIPEKQPTKLEQDNFAVNISVLFILPKDMLKHVLERTRDNIVQPQVVGHREYHGPGFKCNPSSIWFKKSRSIPRPKRQIEHSSLPSELDRVGLIIRICNVLLVLCCLRHVLSFSPPGVLSPGMSCPLEVTFLSKLDRDLYGHLNFLTPNGPFSIPFKATTKKCEKSQLTEREEQSQQSTDIGAGKDVDHRELKSSEPSYATLDFALEELSEFECGDLTQGYLGPFGSVTLDIIWHPKYVYHRDEDNLPTLLETEKFVVQFDNPCCQPIEIFAQGTPKDLPTWLSTSTMVMGICWYDRLYQDCFAVNNRKTTALKVTFHWDNRISNHLEILPKTGYVQVGDRLVQEHSAN</sequence>
<feature type="domain" description="CFAP74 third Ig-like" evidence="3">
    <location>
        <begin position="388"/>
        <end position="445"/>
    </location>
</feature>
<dbReference type="AlphaFoldDB" id="A0A5J4NY16"/>
<protein>
    <submittedName>
        <fullName evidence="4">Uncharacterized protein</fullName>
    </submittedName>
</protein>
<dbReference type="PANTHER" id="PTHR22538:SF0">
    <property type="entry name" value="CILIA- AND FLAGELLA-ASSOCIATED PROTEIN 74"/>
    <property type="match status" value="1"/>
</dbReference>
<dbReference type="InterPro" id="IPR056307">
    <property type="entry name" value="Ig-CFAP74_3rd"/>
</dbReference>
<dbReference type="Pfam" id="PF24770">
    <property type="entry name" value="Ig-CFAP74_2"/>
    <property type="match status" value="1"/>
</dbReference>
<organism evidence="4 5">
    <name type="scientific">Paragonimus westermani</name>
    <dbReference type="NCBI Taxonomy" id="34504"/>
    <lineage>
        <taxon>Eukaryota</taxon>
        <taxon>Metazoa</taxon>
        <taxon>Spiralia</taxon>
        <taxon>Lophotrochozoa</taxon>
        <taxon>Platyhelminthes</taxon>
        <taxon>Trematoda</taxon>
        <taxon>Digenea</taxon>
        <taxon>Plagiorchiida</taxon>
        <taxon>Troglotremata</taxon>
        <taxon>Troglotrematidae</taxon>
        <taxon>Paragonimus</taxon>
    </lineage>
</organism>
<dbReference type="Pfam" id="PF24771">
    <property type="entry name" value="Ig_CFAP74_1st"/>
    <property type="match status" value="1"/>
</dbReference>
<dbReference type="InterPro" id="IPR056306">
    <property type="entry name" value="Ig-CFAP74_2nd"/>
</dbReference>
<name>A0A5J4NY16_9TREM</name>
<dbReference type="EMBL" id="QNGE01000542">
    <property type="protein sequence ID" value="KAA3680070.1"/>
    <property type="molecule type" value="Genomic_DNA"/>
</dbReference>
<gene>
    <name evidence="4" type="ORF">DEA37_0013705</name>
</gene>
<evidence type="ECO:0000313" key="4">
    <source>
        <dbReference type="EMBL" id="KAA3680070.1"/>
    </source>
</evidence>
<dbReference type="PANTHER" id="PTHR22538">
    <property type="entry name" value="CILIA- AND FLAGELLA-ASSOCIATED PROTEIN 74"/>
    <property type="match status" value="1"/>
</dbReference>
<evidence type="ECO:0000259" key="2">
    <source>
        <dbReference type="Pfam" id="PF24770"/>
    </source>
</evidence>
<dbReference type="Pfam" id="PF24778">
    <property type="entry name" value="Ig-CFAP74_3rd"/>
    <property type="match status" value="1"/>
</dbReference>
<evidence type="ECO:0000259" key="3">
    <source>
        <dbReference type="Pfam" id="PF24778"/>
    </source>
</evidence>
<evidence type="ECO:0000313" key="5">
    <source>
        <dbReference type="Proteomes" id="UP000324629"/>
    </source>
</evidence>
<feature type="compositionally biased region" description="Basic and acidic residues" evidence="1">
    <location>
        <begin position="271"/>
        <end position="280"/>
    </location>
</feature>
<reference evidence="4 5" key="1">
    <citation type="journal article" date="2019" name="Gigascience">
        <title>Whole-genome sequence of the oriental lung fluke Paragonimus westermani.</title>
        <authorList>
            <person name="Oey H."/>
            <person name="Zakrzewski M."/>
            <person name="Narain K."/>
            <person name="Devi K.R."/>
            <person name="Agatsuma T."/>
            <person name="Nawaratna S."/>
            <person name="Gobert G.N."/>
            <person name="Jones M.K."/>
            <person name="Ragan M.A."/>
            <person name="McManus D.P."/>
            <person name="Krause L."/>
        </authorList>
    </citation>
    <scope>NUCLEOTIDE SEQUENCE [LARGE SCALE GENOMIC DNA]</scope>
    <source>
        <strain evidence="4 5">IND2009</strain>
    </source>
</reference>
<proteinExistence type="predicted"/>
<feature type="non-terminal residue" evidence="4">
    <location>
        <position position="1"/>
    </location>
</feature>
<keyword evidence="5" id="KW-1185">Reference proteome</keyword>
<feature type="region of interest" description="Disordered" evidence="1">
    <location>
        <begin position="271"/>
        <end position="293"/>
    </location>
</feature>